<dbReference type="Pfam" id="PF14390">
    <property type="entry name" value="DUF4420"/>
    <property type="match status" value="1"/>
</dbReference>
<evidence type="ECO:0000313" key="1">
    <source>
        <dbReference type="EMBL" id="NKY52038.1"/>
    </source>
</evidence>
<name>A0A846Y438_9NOCA</name>
<dbReference type="Proteomes" id="UP000565711">
    <property type="component" value="Unassembled WGS sequence"/>
</dbReference>
<dbReference type="AlphaFoldDB" id="A0A846Y438"/>
<sequence>MTDPALRTILDDYWDRLERDRPSSGHALQTAPLPVVTSAGPLLAAVDSDGHRHLLVPVDPHHSVRRGLNGPVLELRRRILEDEHVRSTFADLGCLRSDLNDVFAVLCADVLLAVETAPAQPVKILNRVLDHWKALFQNPGTPLGAKQIAGLFGELVVLRRLLELDPSAHRLWRGPVGHRHDFSAELNAIEVKTSMAAESREIRIHGLSQLEPPLGGTLALVWLRLEAAVVGGTGVKELIDEVLRLCDDEGAVIIALAAIGYRVAHDDHYRHIRFGLNEERWYRVDDEFPRLTSAHTAAAGVSESVFGIDYSISLAGETPEPMDDDSIKSQLTAIAEELR</sequence>
<proteinExistence type="predicted"/>
<dbReference type="InterPro" id="IPR025534">
    <property type="entry name" value="DUF4420"/>
</dbReference>
<accession>A0A846Y438</accession>
<dbReference type="RefSeq" id="WP_084474221.1">
    <property type="nucleotide sequence ID" value="NZ_JAAXOP010000009.1"/>
</dbReference>
<dbReference type="EMBL" id="JAAXOP010000009">
    <property type="protein sequence ID" value="NKY52038.1"/>
    <property type="molecule type" value="Genomic_DNA"/>
</dbReference>
<gene>
    <name evidence="1" type="ORF">HGA08_17610</name>
</gene>
<keyword evidence="2" id="KW-1185">Reference proteome</keyword>
<evidence type="ECO:0000313" key="2">
    <source>
        <dbReference type="Proteomes" id="UP000565711"/>
    </source>
</evidence>
<organism evidence="1 2">
    <name type="scientific">Nocardia vermiculata</name>
    <dbReference type="NCBI Taxonomy" id="257274"/>
    <lineage>
        <taxon>Bacteria</taxon>
        <taxon>Bacillati</taxon>
        <taxon>Actinomycetota</taxon>
        <taxon>Actinomycetes</taxon>
        <taxon>Mycobacteriales</taxon>
        <taxon>Nocardiaceae</taxon>
        <taxon>Nocardia</taxon>
    </lineage>
</organism>
<comment type="caution">
    <text evidence="1">The sequence shown here is derived from an EMBL/GenBank/DDBJ whole genome shotgun (WGS) entry which is preliminary data.</text>
</comment>
<reference evidence="1 2" key="1">
    <citation type="submission" date="2020-04" db="EMBL/GenBank/DDBJ databases">
        <title>MicrobeNet Type strains.</title>
        <authorList>
            <person name="Nicholson A.C."/>
        </authorList>
    </citation>
    <scope>NUCLEOTIDE SEQUENCE [LARGE SCALE GENOMIC DNA]</scope>
    <source>
        <strain evidence="1 2">JCM 12354</strain>
    </source>
</reference>
<protein>
    <submittedName>
        <fullName evidence="1">PD-(D/E)XK motif protein</fullName>
    </submittedName>
</protein>